<evidence type="ECO:0000313" key="2">
    <source>
        <dbReference type="Proteomes" id="UP000631114"/>
    </source>
</evidence>
<evidence type="ECO:0000313" key="1">
    <source>
        <dbReference type="EMBL" id="KAF9621417.1"/>
    </source>
</evidence>
<accession>A0A835IRM4</accession>
<organism evidence="1 2">
    <name type="scientific">Coptis chinensis</name>
    <dbReference type="NCBI Taxonomy" id="261450"/>
    <lineage>
        <taxon>Eukaryota</taxon>
        <taxon>Viridiplantae</taxon>
        <taxon>Streptophyta</taxon>
        <taxon>Embryophyta</taxon>
        <taxon>Tracheophyta</taxon>
        <taxon>Spermatophyta</taxon>
        <taxon>Magnoliopsida</taxon>
        <taxon>Ranunculales</taxon>
        <taxon>Ranunculaceae</taxon>
        <taxon>Coptidoideae</taxon>
        <taxon>Coptis</taxon>
    </lineage>
</organism>
<comment type="caution">
    <text evidence="1">The sequence shown here is derived from an EMBL/GenBank/DDBJ whole genome shotgun (WGS) entry which is preliminary data.</text>
</comment>
<protein>
    <submittedName>
        <fullName evidence="1">Uncharacterized protein</fullName>
    </submittedName>
</protein>
<dbReference type="EMBL" id="JADFTS010000002">
    <property type="protein sequence ID" value="KAF9621417.1"/>
    <property type="molecule type" value="Genomic_DNA"/>
</dbReference>
<dbReference type="Proteomes" id="UP000631114">
    <property type="component" value="Unassembled WGS sequence"/>
</dbReference>
<keyword evidence="2" id="KW-1185">Reference proteome</keyword>
<sequence>MTSKRTGILGQLFKNLRMLGFNNNNWMVEGMEMALSNGWTKVYIESDSTAVSYLLCSCELVLVIEPPSYEKEDGDGHKFSVKNMELSINVTEKKERYEGKVAALNCLQNKLRRWELLQSHQSLRPLGKHTASQIFKSIGNRCVAVAADQQYPSLSSLA</sequence>
<dbReference type="AlphaFoldDB" id="A0A835IRM4"/>
<gene>
    <name evidence="1" type="ORF">IFM89_020939</name>
</gene>
<name>A0A835IRM4_9MAGN</name>
<proteinExistence type="predicted"/>
<reference evidence="1 2" key="1">
    <citation type="submission" date="2020-10" db="EMBL/GenBank/DDBJ databases">
        <title>The Coptis chinensis genome and diversification of protoberbering-type alkaloids.</title>
        <authorList>
            <person name="Wang B."/>
            <person name="Shu S."/>
            <person name="Song C."/>
            <person name="Liu Y."/>
        </authorList>
    </citation>
    <scope>NUCLEOTIDE SEQUENCE [LARGE SCALE GENOMIC DNA]</scope>
    <source>
        <strain evidence="1">HL-2020</strain>
        <tissue evidence="1">Leaf</tissue>
    </source>
</reference>